<accession>A0A2W7MPG9</accession>
<dbReference type="PROSITE" id="PS51186">
    <property type="entry name" value="GNAT"/>
    <property type="match status" value="1"/>
</dbReference>
<keyword evidence="2" id="KW-0808">Transferase</keyword>
<reference evidence="2 3" key="1">
    <citation type="submission" date="2018-06" db="EMBL/GenBank/DDBJ databases">
        <title>Genomic Encyclopedia of Type Strains, Phase IV (KMG-IV): sequencing the most valuable type-strain genomes for metagenomic binning, comparative biology and taxonomic classification.</title>
        <authorList>
            <person name="Goeker M."/>
        </authorList>
    </citation>
    <scope>NUCLEOTIDE SEQUENCE [LARGE SCALE GENOMIC DNA]</scope>
    <source>
        <strain evidence="2 3">DSM 5</strain>
    </source>
</reference>
<dbReference type="Pfam" id="PF00583">
    <property type="entry name" value="Acetyltransf_1"/>
    <property type="match status" value="1"/>
</dbReference>
<dbReference type="PANTHER" id="PTHR41700">
    <property type="entry name" value="GCN5-RELATED N-ACETYLTRANSFERASE"/>
    <property type="match status" value="1"/>
</dbReference>
<dbReference type="InterPro" id="IPR000182">
    <property type="entry name" value="GNAT_dom"/>
</dbReference>
<feature type="domain" description="N-acetyltransferase" evidence="1">
    <location>
        <begin position="4"/>
        <end position="153"/>
    </location>
</feature>
<dbReference type="Proteomes" id="UP000248646">
    <property type="component" value="Unassembled WGS sequence"/>
</dbReference>
<dbReference type="OrthoDB" id="9797990at2"/>
<evidence type="ECO:0000313" key="2">
    <source>
        <dbReference type="EMBL" id="PZX04574.1"/>
    </source>
</evidence>
<comment type="caution">
    <text evidence="2">The sequence shown here is derived from an EMBL/GenBank/DDBJ whole genome shotgun (WGS) entry which is preliminary data.</text>
</comment>
<dbReference type="SUPFAM" id="SSF55729">
    <property type="entry name" value="Acyl-CoA N-acyltransferases (Nat)"/>
    <property type="match status" value="1"/>
</dbReference>
<proteinExistence type="predicted"/>
<protein>
    <submittedName>
        <fullName evidence="2">Putative GNAT superfamily acetyltransferase</fullName>
    </submittedName>
</protein>
<sequence>MNQITMRVLKTVEEMKLVQQLEEKVWDMAAIPVHQTLTAVKNGGLIIGAFDEGKLVGFSYSFAGFKNKEAYLCSHMLGIHPDYQLQGIGKKLKEQQLSVAKEMGYKLITWTFDPLESRNAYLNVSKLYGIAGTYIENCYGEMTGGINAGLPTDRLQIEWWITSDRVEEKWMPSNMIFDNPFQTVLSEQNQPILVEPDVFDPTGQGYEVPIPQQFQEMKKASPETALQWRLQIRKIIQTLFSKGYALVAVRKTVEPVNYYQFVQRTTIPLQTKES</sequence>
<gene>
    <name evidence="2" type="ORF">C7437_10486</name>
</gene>
<dbReference type="RefSeq" id="WP_111439722.1">
    <property type="nucleotide sequence ID" value="NZ_QKZI01000004.1"/>
</dbReference>
<dbReference type="GO" id="GO:0016747">
    <property type="term" value="F:acyltransferase activity, transferring groups other than amino-acyl groups"/>
    <property type="evidence" value="ECO:0007669"/>
    <property type="project" value="InterPro"/>
</dbReference>
<dbReference type="Gene3D" id="3.40.630.30">
    <property type="match status" value="1"/>
</dbReference>
<name>A0A2W7MPG9_9BACI</name>
<dbReference type="PANTHER" id="PTHR41700:SF1">
    <property type="entry name" value="N-ACETYLTRANSFERASE DOMAIN-CONTAINING PROTEIN"/>
    <property type="match status" value="1"/>
</dbReference>
<dbReference type="EMBL" id="QKZI01000004">
    <property type="protein sequence ID" value="PZX04574.1"/>
    <property type="molecule type" value="Genomic_DNA"/>
</dbReference>
<dbReference type="AlphaFoldDB" id="A0A2W7MPG9"/>
<dbReference type="InterPro" id="IPR016181">
    <property type="entry name" value="Acyl_CoA_acyltransferase"/>
</dbReference>
<organism evidence="2 3">
    <name type="scientific">Psychrobacillus insolitus</name>
    <dbReference type="NCBI Taxonomy" id="1461"/>
    <lineage>
        <taxon>Bacteria</taxon>
        <taxon>Bacillati</taxon>
        <taxon>Bacillota</taxon>
        <taxon>Bacilli</taxon>
        <taxon>Bacillales</taxon>
        <taxon>Bacillaceae</taxon>
        <taxon>Psychrobacillus</taxon>
    </lineage>
</organism>
<dbReference type="CDD" id="cd04301">
    <property type="entry name" value="NAT_SF"/>
    <property type="match status" value="1"/>
</dbReference>
<keyword evidence="3" id="KW-1185">Reference proteome</keyword>
<evidence type="ECO:0000313" key="3">
    <source>
        <dbReference type="Proteomes" id="UP000248646"/>
    </source>
</evidence>
<evidence type="ECO:0000259" key="1">
    <source>
        <dbReference type="PROSITE" id="PS51186"/>
    </source>
</evidence>
<dbReference type="InterPro" id="IPR038764">
    <property type="entry name" value="GNAT_N_AcTrfase_prd"/>
</dbReference>